<dbReference type="STRING" id="411490.ANACAC_01902"/>
<dbReference type="InterPro" id="IPR024551">
    <property type="entry name" value="AspAT_Ic"/>
</dbReference>
<dbReference type="Gene3D" id="3.90.1150.10">
    <property type="entry name" value="Aspartate Aminotransferase, domain 1"/>
    <property type="match status" value="1"/>
</dbReference>
<keyword evidence="3" id="KW-1185">Reference proteome</keyword>
<protein>
    <recommendedName>
        <fullName evidence="4">Aminotransferase</fullName>
    </recommendedName>
</protein>
<dbReference type="PANTHER" id="PTHR43799">
    <property type="entry name" value="AMINOTRANSFERASE, PUTATIVE-RELATED"/>
    <property type="match status" value="1"/>
</dbReference>
<evidence type="ECO:0000313" key="2">
    <source>
        <dbReference type="EMBL" id="EDR98277.1"/>
    </source>
</evidence>
<dbReference type="InterPro" id="IPR015422">
    <property type="entry name" value="PyrdxlP-dep_Trfase_small"/>
</dbReference>
<gene>
    <name evidence="2" type="ORF">ANACAC_01902</name>
</gene>
<dbReference type="InterPro" id="IPR015424">
    <property type="entry name" value="PyrdxlP-dep_Trfase"/>
</dbReference>
<dbReference type="Pfam" id="PF12897">
    <property type="entry name" value="Asp_aminotransf"/>
    <property type="match status" value="1"/>
</dbReference>
<dbReference type="HOGENOM" id="CLU_635914_0_0_9"/>
<dbReference type="PANTHER" id="PTHR43799:SF1">
    <property type="entry name" value="ASPARTATE AMINOTRANSFERASE"/>
    <property type="match status" value="1"/>
</dbReference>
<accession>B0MEA7</accession>
<keyword evidence="1" id="KW-0175">Coiled coil</keyword>
<dbReference type="EMBL" id="ABAX03000012">
    <property type="protein sequence ID" value="EDR98277.1"/>
    <property type="molecule type" value="Genomic_DNA"/>
</dbReference>
<dbReference type="GO" id="GO:0004069">
    <property type="term" value="F:L-aspartate:2-oxoglutarate aminotransferase activity"/>
    <property type="evidence" value="ECO:0007669"/>
    <property type="project" value="InterPro"/>
</dbReference>
<dbReference type="SUPFAM" id="SSF53383">
    <property type="entry name" value="PLP-dependent transferases"/>
    <property type="match status" value="1"/>
</dbReference>
<dbReference type="Gene3D" id="3.40.640.10">
    <property type="entry name" value="Type I PLP-dependent aspartate aminotransferase-like (Major domain)"/>
    <property type="match status" value="1"/>
</dbReference>
<dbReference type="Proteomes" id="UP000004935">
    <property type="component" value="Unassembled WGS sequence"/>
</dbReference>
<organism evidence="2 3">
    <name type="scientific">Anaerostipes caccae (strain DSM 14662 / CCUG 47493 / JCM 13470 / NCIMB 13811 / L1-92)</name>
    <dbReference type="NCBI Taxonomy" id="411490"/>
    <lineage>
        <taxon>Bacteria</taxon>
        <taxon>Bacillati</taxon>
        <taxon>Bacillota</taxon>
        <taxon>Clostridia</taxon>
        <taxon>Lachnospirales</taxon>
        <taxon>Lachnospiraceae</taxon>
        <taxon>Anaerostipes</taxon>
    </lineage>
</organism>
<sequence>MGRRIRKDKAMAEFAEMSKEELEQAKEAADRDYEELKARNLSLDMSRGKPAPSQIDHANGMLKEMTDYHTKAGMDVRNYGVLDGIPEMKELFSELLDIPAGQLIVGGNASLNLMFDAVMRLFVFGTMGEKPWGRLDKVKFLCPSPGYDRHFTICETLGIEMIPVPMTKEGPDMDMVEELVGSDTSIKGIWCVPKYSNPQGICYSDETVDRLASMKTAAKDFKIFWDNAYGVHPVFEDVKVKNIIDACEEAGTKNRPYYFFSTSKITFPGAGVSLIASSEENINEIKKIMGVQTIGYDKVNQLRHVQFFQNAEGLRAHMQVLAECMRPKFETVLKYLNKELAGTGLAVWEEPKGGYFVSVDVYPGCAKEVVRLAKEAGVVLTGAGATYPYKKDPKDSNLRIAPTYPTVEELEQAMELFCVCVKKAALHKLVRE</sequence>
<evidence type="ECO:0008006" key="4">
    <source>
        <dbReference type="Google" id="ProtNLM"/>
    </source>
</evidence>
<reference evidence="2" key="2">
    <citation type="submission" date="2013-11" db="EMBL/GenBank/DDBJ databases">
        <title>Draft genome sequence of Anaerostipes caccae (DSM 14662).</title>
        <authorList>
            <person name="Sudarsanam P."/>
            <person name="Ley R."/>
            <person name="Guruge J."/>
            <person name="Turnbaugh P.J."/>
            <person name="Mahowald M."/>
            <person name="Liep D."/>
            <person name="Gordon J."/>
        </authorList>
    </citation>
    <scope>NUCLEOTIDE SEQUENCE</scope>
    <source>
        <strain evidence="2">DSM 14662</strain>
    </source>
</reference>
<feature type="coiled-coil region" evidence="1">
    <location>
        <begin position="5"/>
        <end position="39"/>
    </location>
</feature>
<proteinExistence type="predicted"/>
<dbReference type="CDD" id="cd00609">
    <property type="entry name" value="AAT_like"/>
    <property type="match status" value="1"/>
</dbReference>
<evidence type="ECO:0000313" key="3">
    <source>
        <dbReference type="Proteomes" id="UP000004935"/>
    </source>
</evidence>
<name>B0MEA7_ANACD</name>
<dbReference type="AlphaFoldDB" id="B0MEA7"/>
<reference evidence="2" key="1">
    <citation type="submission" date="2007-11" db="EMBL/GenBank/DDBJ databases">
        <authorList>
            <person name="Fulton L."/>
            <person name="Clifton S."/>
            <person name="Fulton B."/>
            <person name="Xu J."/>
            <person name="Minx P."/>
            <person name="Pepin K.H."/>
            <person name="Johnson M."/>
            <person name="Thiruvilangam P."/>
            <person name="Bhonagiri V."/>
            <person name="Nash W.E."/>
            <person name="Mardis E.R."/>
            <person name="Wilson R.K."/>
        </authorList>
    </citation>
    <scope>NUCLEOTIDE SEQUENCE [LARGE SCALE GENOMIC DNA]</scope>
    <source>
        <strain evidence="2">DSM 14662</strain>
    </source>
</reference>
<comment type="caution">
    <text evidence="2">The sequence shown here is derived from an EMBL/GenBank/DDBJ whole genome shotgun (WGS) entry which is preliminary data.</text>
</comment>
<evidence type="ECO:0000256" key="1">
    <source>
        <dbReference type="SAM" id="Coils"/>
    </source>
</evidence>
<dbReference type="InterPro" id="IPR015421">
    <property type="entry name" value="PyrdxlP-dep_Trfase_major"/>
</dbReference>
<dbReference type="eggNOG" id="COG1167">
    <property type="taxonomic scope" value="Bacteria"/>
</dbReference>